<name>A0A9N9AYZ9_9GLOM</name>
<accession>A0A9N9AYZ9</accession>
<comment type="caution">
    <text evidence="2">The sequence shown here is derived from an EMBL/GenBank/DDBJ whole genome shotgun (WGS) entry which is preliminary data.</text>
</comment>
<dbReference type="Proteomes" id="UP000789405">
    <property type="component" value="Unassembled WGS sequence"/>
</dbReference>
<feature type="region of interest" description="Disordered" evidence="1">
    <location>
        <begin position="1"/>
        <end position="115"/>
    </location>
</feature>
<sequence>MCSFSGCSEEVEIIETGHRRSSESSTSSVVRRMEKYSIQSQDLPEIIEEDMSDIDDNGDGEDNCPIDQSTISSEKESHKRPSEDTPENKLSNKKELKSPSSSTSSTTSQAESITSPSNFSDLYSAIVKAEERIESVNQEIIICYFAFGKKLKERLAKYMKDNKERRSQRKLYKEVEKQLPSNLSKNAIEKRIERARKIYDLFSSIGEDKIQRVKSYSALRISKLSWDEIDAIEEEFE</sequence>
<dbReference type="AlphaFoldDB" id="A0A9N9AYZ9"/>
<proteinExistence type="predicted"/>
<evidence type="ECO:0000313" key="3">
    <source>
        <dbReference type="Proteomes" id="UP000789405"/>
    </source>
</evidence>
<gene>
    <name evidence="2" type="ORF">DERYTH_LOCUS5089</name>
</gene>
<protein>
    <submittedName>
        <fullName evidence="2">11041_t:CDS:1</fullName>
    </submittedName>
</protein>
<keyword evidence="3" id="KW-1185">Reference proteome</keyword>
<evidence type="ECO:0000313" key="2">
    <source>
        <dbReference type="EMBL" id="CAG8547201.1"/>
    </source>
</evidence>
<feature type="compositionally biased region" description="Acidic residues" evidence="1">
    <location>
        <begin position="45"/>
        <end position="64"/>
    </location>
</feature>
<reference evidence="2" key="1">
    <citation type="submission" date="2021-06" db="EMBL/GenBank/DDBJ databases">
        <authorList>
            <person name="Kallberg Y."/>
            <person name="Tangrot J."/>
            <person name="Rosling A."/>
        </authorList>
    </citation>
    <scope>NUCLEOTIDE SEQUENCE</scope>
    <source>
        <strain evidence="2">MA453B</strain>
    </source>
</reference>
<dbReference type="OrthoDB" id="2398413at2759"/>
<feature type="compositionally biased region" description="Basic and acidic residues" evidence="1">
    <location>
        <begin position="73"/>
        <end position="97"/>
    </location>
</feature>
<organism evidence="2 3">
    <name type="scientific">Dentiscutata erythropus</name>
    <dbReference type="NCBI Taxonomy" id="1348616"/>
    <lineage>
        <taxon>Eukaryota</taxon>
        <taxon>Fungi</taxon>
        <taxon>Fungi incertae sedis</taxon>
        <taxon>Mucoromycota</taxon>
        <taxon>Glomeromycotina</taxon>
        <taxon>Glomeromycetes</taxon>
        <taxon>Diversisporales</taxon>
        <taxon>Gigasporaceae</taxon>
        <taxon>Dentiscutata</taxon>
    </lineage>
</organism>
<dbReference type="EMBL" id="CAJVPY010002066">
    <property type="protein sequence ID" value="CAG8547201.1"/>
    <property type="molecule type" value="Genomic_DNA"/>
</dbReference>
<feature type="compositionally biased region" description="Low complexity" evidence="1">
    <location>
        <begin position="98"/>
        <end position="115"/>
    </location>
</feature>
<evidence type="ECO:0000256" key="1">
    <source>
        <dbReference type="SAM" id="MobiDB-lite"/>
    </source>
</evidence>